<dbReference type="AlphaFoldDB" id="M7T1A2"/>
<feature type="region of interest" description="Disordered" evidence="1">
    <location>
        <begin position="1"/>
        <end position="32"/>
    </location>
</feature>
<dbReference type="Proteomes" id="UP000012174">
    <property type="component" value="Unassembled WGS sequence"/>
</dbReference>
<dbReference type="OrthoDB" id="381190at2759"/>
<keyword evidence="3" id="KW-1185">Reference proteome</keyword>
<name>M7T1A2_EUTLA</name>
<evidence type="ECO:0000256" key="1">
    <source>
        <dbReference type="SAM" id="MobiDB-lite"/>
    </source>
</evidence>
<evidence type="ECO:0000313" key="3">
    <source>
        <dbReference type="Proteomes" id="UP000012174"/>
    </source>
</evidence>
<protein>
    <submittedName>
        <fullName evidence="2">Uncharacterized protein</fullName>
    </submittedName>
</protein>
<organism evidence="2 3">
    <name type="scientific">Eutypa lata (strain UCR-EL1)</name>
    <name type="common">Grapevine dieback disease fungus</name>
    <name type="synonym">Eutypa armeniacae</name>
    <dbReference type="NCBI Taxonomy" id="1287681"/>
    <lineage>
        <taxon>Eukaryota</taxon>
        <taxon>Fungi</taxon>
        <taxon>Dikarya</taxon>
        <taxon>Ascomycota</taxon>
        <taxon>Pezizomycotina</taxon>
        <taxon>Sordariomycetes</taxon>
        <taxon>Xylariomycetidae</taxon>
        <taxon>Xylariales</taxon>
        <taxon>Diatrypaceae</taxon>
        <taxon>Eutypa</taxon>
    </lineage>
</organism>
<accession>M7T1A2</accession>
<reference evidence="3" key="1">
    <citation type="journal article" date="2013" name="Genome Announc.">
        <title>Draft genome sequence of the grapevine dieback fungus Eutypa lata UCR-EL1.</title>
        <authorList>
            <person name="Blanco-Ulate B."/>
            <person name="Rolshausen P.E."/>
            <person name="Cantu D."/>
        </authorList>
    </citation>
    <scope>NUCLEOTIDE SEQUENCE [LARGE SCALE GENOMIC DNA]</scope>
    <source>
        <strain evidence="3">UCR-EL1</strain>
    </source>
</reference>
<dbReference type="EMBL" id="KB705884">
    <property type="protein sequence ID" value="EMR70332.1"/>
    <property type="molecule type" value="Genomic_DNA"/>
</dbReference>
<dbReference type="KEGG" id="ela:UCREL1_2636"/>
<dbReference type="STRING" id="1287681.M7T1A2"/>
<gene>
    <name evidence="2" type="ORF">UCREL1_2636</name>
</gene>
<proteinExistence type="predicted"/>
<dbReference type="HOGENOM" id="CLU_959872_0_0_1"/>
<dbReference type="eggNOG" id="KOG0890">
    <property type="taxonomic scope" value="Eukaryota"/>
</dbReference>
<sequence>MMPPTSHGRPGPPGRESFVNGSTNQGQPPPSTLAAQLVENISASTRSSRPDETAELGKLIGIIEKVKDQPENLKTQEERISHNHMLIYVYARVTLEGLKWDDPFDKSHLKSEALRAINFLKVAVNETPEVLLTTSEPDMYLFRGREPLWIWIFPKVLKMLGYSQSIDLTSAIEAFFHVVFSVACRTTALWSFIPQFLAYLKLNFDEDNAGPDAQLLCKALINVADASLHYKPVSRLVASHLLPALDTQLIHSATTVVENDLWVSIEYPTLRGVTTNGDIEMFRTPQKGDC</sequence>
<evidence type="ECO:0000313" key="2">
    <source>
        <dbReference type="EMBL" id="EMR70332.1"/>
    </source>
</evidence>